<accession>A0A0C3NEP4</accession>
<dbReference type="OrthoDB" id="2692621at2759"/>
<proteinExistence type="predicted"/>
<protein>
    <recommendedName>
        <fullName evidence="2">Retrotransposon gag domain-containing protein</fullName>
    </recommendedName>
</protein>
<dbReference type="Proteomes" id="UP000054217">
    <property type="component" value="Unassembled WGS sequence"/>
</dbReference>
<evidence type="ECO:0000313" key="4">
    <source>
        <dbReference type="Proteomes" id="UP000054217"/>
    </source>
</evidence>
<dbReference type="AlphaFoldDB" id="A0A0C3NEP4"/>
<dbReference type="EMBL" id="KN832121">
    <property type="protein sequence ID" value="KIN93978.1"/>
    <property type="molecule type" value="Genomic_DNA"/>
</dbReference>
<evidence type="ECO:0000256" key="1">
    <source>
        <dbReference type="SAM" id="SignalP"/>
    </source>
</evidence>
<name>A0A0C3NEP4_PISTI</name>
<organism evidence="3 4">
    <name type="scientific">Pisolithus tinctorius Marx 270</name>
    <dbReference type="NCBI Taxonomy" id="870435"/>
    <lineage>
        <taxon>Eukaryota</taxon>
        <taxon>Fungi</taxon>
        <taxon>Dikarya</taxon>
        <taxon>Basidiomycota</taxon>
        <taxon>Agaricomycotina</taxon>
        <taxon>Agaricomycetes</taxon>
        <taxon>Agaricomycetidae</taxon>
        <taxon>Boletales</taxon>
        <taxon>Sclerodermatineae</taxon>
        <taxon>Pisolithaceae</taxon>
        <taxon>Pisolithus</taxon>
    </lineage>
</organism>
<dbReference type="InParanoid" id="A0A0C3NEP4"/>
<evidence type="ECO:0000313" key="3">
    <source>
        <dbReference type="EMBL" id="KIN93978.1"/>
    </source>
</evidence>
<gene>
    <name evidence="3" type="ORF">M404DRAFT_35520</name>
</gene>
<dbReference type="InterPro" id="IPR005162">
    <property type="entry name" value="Retrotrans_gag_dom"/>
</dbReference>
<dbReference type="HOGENOM" id="CLU_1215193_0_0_1"/>
<feature type="domain" description="Retrotransposon gag" evidence="2">
    <location>
        <begin position="76"/>
        <end position="146"/>
    </location>
</feature>
<dbReference type="Pfam" id="PF03732">
    <property type="entry name" value="Retrotrans_gag"/>
    <property type="match status" value="1"/>
</dbReference>
<evidence type="ECO:0000259" key="2">
    <source>
        <dbReference type="Pfam" id="PF03732"/>
    </source>
</evidence>
<keyword evidence="4" id="KW-1185">Reference proteome</keyword>
<keyword evidence="1" id="KW-0732">Signal</keyword>
<feature type="signal peptide" evidence="1">
    <location>
        <begin position="1"/>
        <end position="24"/>
    </location>
</feature>
<reference evidence="4" key="2">
    <citation type="submission" date="2015-01" db="EMBL/GenBank/DDBJ databases">
        <title>Evolutionary Origins and Diversification of the Mycorrhizal Mutualists.</title>
        <authorList>
            <consortium name="DOE Joint Genome Institute"/>
            <consortium name="Mycorrhizal Genomics Consortium"/>
            <person name="Kohler A."/>
            <person name="Kuo A."/>
            <person name="Nagy L.G."/>
            <person name="Floudas D."/>
            <person name="Copeland A."/>
            <person name="Barry K.W."/>
            <person name="Cichocki N."/>
            <person name="Veneault-Fourrey C."/>
            <person name="LaButti K."/>
            <person name="Lindquist E.A."/>
            <person name="Lipzen A."/>
            <person name="Lundell T."/>
            <person name="Morin E."/>
            <person name="Murat C."/>
            <person name="Riley R."/>
            <person name="Ohm R."/>
            <person name="Sun H."/>
            <person name="Tunlid A."/>
            <person name="Henrissat B."/>
            <person name="Grigoriev I.V."/>
            <person name="Hibbett D.S."/>
            <person name="Martin F."/>
        </authorList>
    </citation>
    <scope>NUCLEOTIDE SEQUENCE [LARGE SCALE GENOMIC DNA]</scope>
    <source>
        <strain evidence="4">Marx 270</strain>
    </source>
</reference>
<feature type="chain" id="PRO_5002167401" description="Retrotransposon gag domain-containing protein" evidence="1">
    <location>
        <begin position="25"/>
        <end position="228"/>
    </location>
</feature>
<sequence>MPEYFRLNTFTLFSIPHLVITCLSTPVSTLLEVPPPTSGFSALQVLWSFPHFDSHCAFAEAYVNENTTALGDLKIFNGWDEFVTKLKETFQVGDAKATALIYLSTIHQGDCSLDKYIADFRNCLNKAQISTHDTTAMVFFGKGLNEEVNKWILMSGPKPDTVEDWIRQATVACAAMATLKVFSGKATFQDCSYLWKQEQGLHGSKSTSSQKPLYRDPYTIDVDRKSKV</sequence>
<reference evidence="3 4" key="1">
    <citation type="submission" date="2014-04" db="EMBL/GenBank/DDBJ databases">
        <authorList>
            <consortium name="DOE Joint Genome Institute"/>
            <person name="Kuo A."/>
            <person name="Kohler A."/>
            <person name="Costa M.D."/>
            <person name="Nagy L.G."/>
            <person name="Floudas D."/>
            <person name="Copeland A."/>
            <person name="Barry K.W."/>
            <person name="Cichocki N."/>
            <person name="Veneault-Fourrey C."/>
            <person name="LaButti K."/>
            <person name="Lindquist E.A."/>
            <person name="Lipzen A."/>
            <person name="Lundell T."/>
            <person name="Morin E."/>
            <person name="Murat C."/>
            <person name="Sun H."/>
            <person name="Tunlid A."/>
            <person name="Henrissat B."/>
            <person name="Grigoriev I.V."/>
            <person name="Hibbett D.S."/>
            <person name="Martin F."/>
            <person name="Nordberg H.P."/>
            <person name="Cantor M.N."/>
            <person name="Hua S.X."/>
        </authorList>
    </citation>
    <scope>NUCLEOTIDE SEQUENCE [LARGE SCALE GENOMIC DNA]</scope>
    <source>
        <strain evidence="3 4">Marx 270</strain>
    </source>
</reference>